<dbReference type="EMBL" id="RBQG01000245">
    <property type="protein sequence ID" value="RMP10218.1"/>
    <property type="molecule type" value="Genomic_DNA"/>
</dbReference>
<dbReference type="InterPro" id="IPR050300">
    <property type="entry name" value="GDXG_lipolytic_enzyme"/>
</dbReference>
<accession>A0A0P9TP73</accession>
<dbReference type="InterPro" id="IPR029058">
    <property type="entry name" value="AB_hydrolase_fold"/>
</dbReference>
<dbReference type="GO" id="GO:0016787">
    <property type="term" value="F:hydrolase activity"/>
    <property type="evidence" value="ECO:0007669"/>
    <property type="project" value="UniProtKB-KW"/>
</dbReference>
<evidence type="ECO:0000313" key="5">
    <source>
        <dbReference type="EMBL" id="RMQ22498.1"/>
    </source>
</evidence>
<dbReference type="Proteomes" id="UP000269044">
    <property type="component" value="Unassembled WGS sequence"/>
</dbReference>
<feature type="transmembrane region" description="Helical" evidence="2">
    <location>
        <begin position="20"/>
        <end position="40"/>
    </location>
</feature>
<reference evidence="6 7" key="1">
    <citation type="submission" date="2018-08" db="EMBL/GenBank/DDBJ databases">
        <title>Recombination of ecologically and evolutionarily significant loci maintains genetic cohesion in the Pseudomonas syringae species complex.</title>
        <authorList>
            <person name="Dillon M."/>
            <person name="Thakur S."/>
            <person name="Almeida R.N.D."/>
            <person name="Weir B.S."/>
            <person name="Guttman D.S."/>
        </authorList>
    </citation>
    <scope>NUCLEOTIDE SEQUENCE [LARGE SCALE GENOMIC DNA]</scope>
    <source>
        <strain evidence="5 7">ICMP 13052</strain>
        <strain evidence="4 6">ICMP 4330</strain>
    </source>
</reference>
<dbReference type="Pfam" id="PF20434">
    <property type="entry name" value="BD-FAE"/>
    <property type="match status" value="1"/>
</dbReference>
<dbReference type="SUPFAM" id="SSF53474">
    <property type="entry name" value="alpha/beta-Hydrolases"/>
    <property type="match status" value="1"/>
</dbReference>
<dbReference type="InterPro" id="IPR049492">
    <property type="entry name" value="BD-FAE-like_dom"/>
</dbReference>
<name>A0A0P9TP73_9PSED</name>
<dbReference type="EMBL" id="RBRA01000192">
    <property type="protein sequence ID" value="RMQ22498.1"/>
    <property type="molecule type" value="Genomic_DNA"/>
</dbReference>
<keyword evidence="2" id="KW-1133">Transmembrane helix</keyword>
<evidence type="ECO:0000313" key="7">
    <source>
        <dbReference type="Proteomes" id="UP000269044"/>
    </source>
</evidence>
<protein>
    <submittedName>
        <fullName evidence="5">Esterase/lipase/thioesterase protein</fullName>
    </submittedName>
</protein>
<proteinExistence type="predicted"/>
<dbReference type="PANTHER" id="PTHR48081:SF9">
    <property type="entry name" value="CARBOXYLESTERASE"/>
    <property type="match status" value="1"/>
</dbReference>
<keyword evidence="2" id="KW-0472">Membrane</keyword>
<evidence type="ECO:0000313" key="6">
    <source>
        <dbReference type="Proteomes" id="UP000267908"/>
    </source>
</evidence>
<evidence type="ECO:0000259" key="3">
    <source>
        <dbReference type="Pfam" id="PF20434"/>
    </source>
</evidence>
<keyword evidence="1" id="KW-0378">Hydrolase</keyword>
<dbReference type="Gene3D" id="3.40.50.1820">
    <property type="entry name" value="alpha/beta hydrolase"/>
    <property type="match status" value="1"/>
</dbReference>
<keyword evidence="2" id="KW-0812">Transmembrane</keyword>
<comment type="caution">
    <text evidence="5">The sequence shown here is derived from an EMBL/GenBank/DDBJ whole genome shotgun (WGS) entry which is preliminary data.</text>
</comment>
<dbReference type="Proteomes" id="UP000267908">
    <property type="component" value="Unassembled WGS sequence"/>
</dbReference>
<dbReference type="AlphaFoldDB" id="A0A0P9TP73"/>
<gene>
    <name evidence="5" type="ORF">ALQ08_101026</name>
    <name evidence="4" type="ORF">ALQ28_100951</name>
</gene>
<dbReference type="PANTHER" id="PTHR48081">
    <property type="entry name" value="AB HYDROLASE SUPERFAMILY PROTEIN C4A8.06C"/>
    <property type="match status" value="1"/>
</dbReference>
<sequence length="322" mass="34693">MCGTGAQRDGLRHIRSTARAFLMIRAIFLTLMTGAVLVALSGCSPLKLLNTLNPSGPVDHVYGLAYGPDPRHTLDVYTPKSKPDNAPVVVFFYGGSWNSGSKTDYAFVGEALAARGMVVVIADYRLYPQVRYPSFLEDSAKALAWAYKHAKTYGGDPDRLYVMGHSAGAYNAAMLALDPRWLAREGLAPSILSGWIGLAGPYDFLPIENADVKPVFFFPNSPLDSQPINHVSASAPQALLMASNTDTLVNPKRNTGGLAQKLRAANVPVRDLYFSRTNHGTLVGAFAKLLSGLAPVVDEVDMFVKHTPRAQRETKGSGSAPQ</sequence>
<evidence type="ECO:0000256" key="2">
    <source>
        <dbReference type="SAM" id="Phobius"/>
    </source>
</evidence>
<evidence type="ECO:0000313" key="4">
    <source>
        <dbReference type="EMBL" id="RMP10218.1"/>
    </source>
</evidence>
<feature type="domain" description="BD-FAE-like" evidence="3">
    <location>
        <begin position="74"/>
        <end position="178"/>
    </location>
</feature>
<organism evidence="5 7">
    <name type="scientific">Pseudomonas syringae pv. delphinii</name>
    <dbReference type="NCBI Taxonomy" id="192088"/>
    <lineage>
        <taxon>Bacteria</taxon>
        <taxon>Pseudomonadati</taxon>
        <taxon>Pseudomonadota</taxon>
        <taxon>Gammaproteobacteria</taxon>
        <taxon>Pseudomonadales</taxon>
        <taxon>Pseudomonadaceae</taxon>
        <taxon>Pseudomonas</taxon>
    </lineage>
</organism>
<evidence type="ECO:0000256" key="1">
    <source>
        <dbReference type="ARBA" id="ARBA00022801"/>
    </source>
</evidence>